<organism evidence="2 3">
    <name type="scientific">Halobacterium hubeiense</name>
    <dbReference type="NCBI Taxonomy" id="1407499"/>
    <lineage>
        <taxon>Archaea</taxon>
        <taxon>Methanobacteriati</taxon>
        <taxon>Methanobacteriota</taxon>
        <taxon>Stenosarchaea group</taxon>
        <taxon>Halobacteria</taxon>
        <taxon>Halobacteriales</taxon>
        <taxon>Halobacteriaceae</taxon>
        <taxon>Halobacterium</taxon>
    </lineage>
</organism>
<dbReference type="PANTHER" id="PTHR42951">
    <property type="entry name" value="METALLO-BETA-LACTAMASE DOMAIN-CONTAINING"/>
    <property type="match status" value="1"/>
</dbReference>
<dbReference type="InterPro" id="IPR001279">
    <property type="entry name" value="Metallo-B-lactamas"/>
</dbReference>
<proteinExistence type="predicted"/>
<dbReference type="KEGG" id="hhb:Hhub_2431"/>
<dbReference type="InterPro" id="IPR050855">
    <property type="entry name" value="NDM-1-like"/>
</dbReference>
<dbReference type="RefSeq" id="WP_059056854.1">
    <property type="nucleotide sequence ID" value="NZ_CEML01000001.1"/>
</dbReference>
<dbReference type="EMBL" id="LN831302">
    <property type="protein sequence ID" value="CQH56782.1"/>
    <property type="molecule type" value="Genomic_DNA"/>
</dbReference>
<dbReference type="STRING" id="1407499.HHUB_2431"/>
<dbReference type="Proteomes" id="UP000066737">
    <property type="component" value="Chromosome I"/>
</dbReference>
<dbReference type="AlphaFoldDB" id="A0A0U5H228"/>
<dbReference type="SMART" id="SM00849">
    <property type="entry name" value="Lactamase_B"/>
    <property type="match status" value="1"/>
</dbReference>
<keyword evidence="3" id="KW-1185">Reference proteome</keyword>
<evidence type="ECO:0000313" key="3">
    <source>
        <dbReference type="Proteomes" id="UP000066737"/>
    </source>
</evidence>
<reference evidence="3" key="1">
    <citation type="journal article" date="2016" name="Environ. Microbiol.">
        <title>The complete genome of a viable archaeum isolated from 123-million-year-old rock salt.</title>
        <authorList>
            <person name="Jaakkola S.T."/>
            <person name="Pfeiffer F."/>
            <person name="Ravantti J.J."/>
            <person name="Guo Q."/>
            <person name="Liu Y."/>
            <person name="Chen X."/>
            <person name="Ma H."/>
            <person name="Yang C."/>
            <person name="Oksanen H.M."/>
            <person name="Bamford D.H."/>
        </authorList>
    </citation>
    <scope>NUCLEOTIDE SEQUENCE</scope>
    <source>
        <strain evidence="3">JI20-1</strain>
    </source>
</reference>
<dbReference type="Gene3D" id="3.60.15.10">
    <property type="entry name" value="Ribonuclease Z/Hydroxyacylglutathione hydrolase-like"/>
    <property type="match status" value="1"/>
</dbReference>
<evidence type="ECO:0000259" key="1">
    <source>
        <dbReference type="SMART" id="SM00849"/>
    </source>
</evidence>
<dbReference type="SUPFAM" id="SSF56281">
    <property type="entry name" value="Metallo-hydrolase/oxidoreductase"/>
    <property type="match status" value="1"/>
</dbReference>
<dbReference type="PANTHER" id="PTHR42951:SF17">
    <property type="entry name" value="METALLO-BETA-LACTAMASE DOMAIN-CONTAINING PROTEIN"/>
    <property type="match status" value="1"/>
</dbReference>
<sequence length="207" mass="22206">MLTEPATDVYDVTLAEFNGGRYRLFVFDGDAPTLVDAGLEGTTDAVADALADLGIEPERLVVTHGDGDHVGGLPGLVERYDLETWLPEGLDIDGHEPDHQFGDGDDVGRFTAVHTPGHASEHHSLVDEDSGVAVIGDALFGADSRGLPEGHFVLPPAYYSEDLHTAEESLEKLVEYDFDVGLVYHGESVTEDASEKLDAFVNFAGKP</sequence>
<dbReference type="Pfam" id="PF00753">
    <property type="entry name" value="Lactamase_B"/>
    <property type="match status" value="1"/>
</dbReference>
<dbReference type="InterPro" id="IPR036866">
    <property type="entry name" value="RibonucZ/Hydroxyglut_hydro"/>
</dbReference>
<name>A0A0U5H228_9EURY</name>
<dbReference type="OrthoDB" id="197151at2157"/>
<accession>A0A0U5H228</accession>
<feature type="domain" description="Metallo-beta-lactamase" evidence="1">
    <location>
        <begin position="20"/>
        <end position="185"/>
    </location>
</feature>
<dbReference type="GeneID" id="26659070"/>
<gene>
    <name evidence="2" type="ORF">HHUB_2431</name>
</gene>
<protein>
    <submittedName>
        <fullName evidence="2">Beta-lactamase domain protein</fullName>
    </submittedName>
</protein>
<evidence type="ECO:0000313" key="2">
    <source>
        <dbReference type="EMBL" id="CQH56782.1"/>
    </source>
</evidence>